<dbReference type="SUPFAM" id="SSF56091">
    <property type="entry name" value="DNA ligase/mRNA capping enzyme, catalytic domain"/>
    <property type="match status" value="1"/>
</dbReference>
<feature type="domain" description="T4 RNA ligase 1-like N-terminal" evidence="1">
    <location>
        <begin position="69"/>
        <end position="154"/>
    </location>
</feature>
<dbReference type="AlphaFoldDB" id="A0A167XLH3"/>
<evidence type="ECO:0000313" key="2">
    <source>
        <dbReference type="EMBL" id="KZP07342.1"/>
    </source>
</evidence>
<accession>A0A167XLH3</accession>
<proteinExistence type="predicted"/>
<reference evidence="2" key="1">
    <citation type="journal article" date="2016" name="Mol. Biol. Evol.">
        <title>Comparative Genomics of Early-Diverging Mushroom-Forming Fungi Provides Insights into the Origins of Lignocellulose Decay Capabilities.</title>
        <authorList>
            <person name="Nagy L.G."/>
            <person name="Riley R."/>
            <person name="Tritt A."/>
            <person name="Adam C."/>
            <person name="Daum C."/>
            <person name="Floudas D."/>
            <person name="Sun H."/>
            <person name="Yadav J.S."/>
            <person name="Pangilinan J."/>
            <person name="Larsson K.H."/>
            <person name="Matsuura K."/>
            <person name="Barry K."/>
            <person name="Labutti K."/>
            <person name="Kuo R."/>
            <person name="Ohm R.A."/>
            <person name="Bhattacharya S.S."/>
            <person name="Shirouzu T."/>
            <person name="Yoshinaga Y."/>
            <person name="Martin F.M."/>
            <person name="Grigoriev I.V."/>
            <person name="Hibbett D.S."/>
        </authorList>
    </citation>
    <scope>NUCLEOTIDE SEQUENCE [LARGE SCALE GENOMIC DNA]</scope>
    <source>
        <strain evidence="2">CBS 109695</strain>
    </source>
</reference>
<gene>
    <name evidence="2" type="ORF">FIBSPDRAFT_288626</name>
</gene>
<protein>
    <recommendedName>
        <fullName evidence="1">T4 RNA ligase 1-like N-terminal domain-containing protein</fullName>
    </recommendedName>
</protein>
<dbReference type="EMBL" id="KV417754">
    <property type="protein sequence ID" value="KZP07342.1"/>
    <property type="molecule type" value="Genomic_DNA"/>
</dbReference>
<dbReference type="InterPro" id="IPR019039">
    <property type="entry name" value="T4-Rnl1-like_N"/>
</dbReference>
<organism evidence="2">
    <name type="scientific">Athelia psychrophila</name>
    <dbReference type="NCBI Taxonomy" id="1759441"/>
    <lineage>
        <taxon>Eukaryota</taxon>
        <taxon>Fungi</taxon>
        <taxon>Dikarya</taxon>
        <taxon>Basidiomycota</taxon>
        <taxon>Agaricomycotina</taxon>
        <taxon>Agaricomycetes</taxon>
        <taxon>Agaricomycetidae</taxon>
        <taxon>Atheliales</taxon>
        <taxon>Atheliaceae</taxon>
        <taxon>Athelia</taxon>
    </lineage>
</organism>
<name>A0A167XLH3_9AGAM</name>
<dbReference type="OrthoDB" id="3217513at2759"/>
<evidence type="ECO:0000259" key="1">
    <source>
        <dbReference type="Pfam" id="PF09511"/>
    </source>
</evidence>
<dbReference type="Pfam" id="PF09511">
    <property type="entry name" value="RNA_lig_T4_1"/>
    <property type="match status" value="1"/>
</dbReference>
<sequence length="428" mass="48852">MAFAMMDRDPSSSPLLDTPLLRDHAAYRSRDPSRKAHALIKATSHPSLPIAIYNYTSDITGWDPLTLASRALVVEPQTGRIVSRSFSKFFNHLEPLAYKPTGDEEAIVVEEKLDGSIISVFWYRGSWHAISKSQFTGPYVDLANKILNQRYRGAREQLNKDKTYVFKMLNPNIPIGVKYAESDMVLLSIISKDGQEPPFDYDWSNFPFTRPRILDARIADLNVLRKMNPANEEGFVVKFYPRSFPLRPQRVKVKFDSYLSLIQAKSHVSPAGMLKVYTKSHGAIPELNESLVTPRMVQLRDKYIDSLRDIADDMGGDAWLLQVQDQWEKIDGHFVCNEKKWRQLTATLIKEGYTTGTTIRDRKKQFTARLGRRDVEVGLRQVLHLWFAGASAQDQIRCFLGTLPVPDEWKKMEALGDRKAAVTVTAWK</sequence>